<feature type="compositionally biased region" description="Basic and acidic residues" evidence="2">
    <location>
        <begin position="138"/>
        <end position="152"/>
    </location>
</feature>
<dbReference type="GO" id="GO:0045180">
    <property type="term" value="C:basal cortex"/>
    <property type="evidence" value="ECO:0007669"/>
    <property type="project" value="TreeGrafter"/>
</dbReference>
<dbReference type="OrthoDB" id="6020705at2759"/>
<accession>A0A4Z2GCJ5</accession>
<gene>
    <name evidence="3" type="primary">PHLDB2</name>
    <name evidence="3" type="ORF">EYF80_038676</name>
</gene>
<name>A0A4Z2GCJ5_9TELE</name>
<keyword evidence="4" id="KW-1185">Reference proteome</keyword>
<feature type="coiled-coil region" evidence="1">
    <location>
        <begin position="64"/>
        <end position="105"/>
    </location>
</feature>
<protein>
    <submittedName>
        <fullName evidence="3">Pleckstrin y-like domain family B member 2</fullName>
    </submittedName>
</protein>
<feature type="compositionally biased region" description="Basic and acidic residues" evidence="2">
    <location>
        <begin position="161"/>
        <end position="181"/>
    </location>
</feature>
<evidence type="ECO:0000256" key="1">
    <source>
        <dbReference type="SAM" id="Coils"/>
    </source>
</evidence>
<dbReference type="GO" id="GO:0070507">
    <property type="term" value="P:regulation of microtubule cytoskeleton organization"/>
    <property type="evidence" value="ECO:0007669"/>
    <property type="project" value="TreeGrafter"/>
</dbReference>
<dbReference type="EMBL" id="SRLO01000594">
    <property type="protein sequence ID" value="TNN51099.1"/>
    <property type="molecule type" value="Genomic_DNA"/>
</dbReference>
<dbReference type="InterPro" id="IPR052212">
    <property type="entry name" value="PH-like_domain"/>
</dbReference>
<dbReference type="Proteomes" id="UP000314294">
    <property type="component" value="Unassembled WGS sequence"/>
</dbReference>
<reference evidence="3 4" key="1">
    <citation type="submission" date="2019-03" db="EMBL/GenBank/DDBJ databases">
        <title>First draft genome of Liparis tanakae, snailfish: a comprehensive survey of snailfish specific genes.</title>
        <authorList>
            <person name="Kim W."/>
            <person name="Song I."/>
            <person name="Jeong J.-H."/>
            <person name="Kim D."/>
            <person name="Kim S."/>
            <person name="Ryu S."/>
            <person name="Song J.Y."/>
            <person name="Lee S.K."/>
        </authorList>
    </citation>
    <scope>NUCLEOTIDE SEQUENCE [LARGE SCALE GENOMIC DNA]</scope>
    <source>
        <tissue evidence="3">Muscle</tissue>
    </source>
</reference>
<dbReference type="PANTHER" id="PTHR12156:SF21">
    <property type="entry name" value="PLECKSTRIN HOMOLOGY-LIKE DOMAIN FAMILY B MEMBER 2"/>
    <property type="match status" value="1"/>
</dbReference>
<keyword evidence="1" id="KW-0175">Coiled coil</keyword>
<dbReference type="PANTHER" id="PTHR12156">
    <property type="entry name" value="PLECKSTRIN HOMOLOGY-LIKE DOMAIN, FAMILY B, MEMBER 3"/>
    <property type="match status" value="1"/>
</dbReference>
<organism evidence="3 4">
    <name type="scientific">Liparis tanakae</name>
    <name type="common">Tanaka's snailfish</name>
    <dbReference type="NCBI Taxonomy" id="230148"/>
    <lineage>
        <taxon>Eukaryota</taxon>
        <taxon>Metazoa</taxon>
        <taxon>Chordata</taxon>
        <taxon>Craniata</taxon>
        <taxon>Vertebrata</taxon>
        <taxon>Euteleostomi</taxon>
        <taxon>Actinopterygii</taxon>
        <taxon>Neopterygii</taxon>
        <taxon>Teleostei</taxon>
        <taxon>Neoteleostei</taxon>
        <taxon>Acanthomorphata</taxon>
        <taxon>Eupercaria</taxon>
        <taxon>Perciformes</taxon>
        <taxon>Cottioidei</taxon>
        <taxon>Cottales</taxon>
        <taxon>Liparidae</taxon>
        <taxon>Liparis</taxon>
    </lineage>
</organism>
<evidence type="ECO:0000256" key="2">
    <source>
        <dbReference type="SAM" id="MobiDB-lite"/>
    </source>
</evidence>
<evidence type="ECO:0000313" key="3">
    <source>
        <dbReference type="EMBL" id="TNN51099.1"/>
    </source>
</evidence>
<evidence type="ECO:0000313" key="4">
    <source>
        <dbReference type="Proteomes" id="UP000314294"/>
    </source>
</evidence>
<proteinExistence type="predicted"/>
<feature type="region of interest" description="Disordered" evidence="2">
    <location>
        <begin position="138"/>
        <end position="181"/>
    </location>
</feature>
<sequence>MDNILKFPVYVLTQTGKSKLHKNLLSTIREASCGDGGSVERSEGRRFNPRLRSPMSMYPRALESEQLKQEVTHIEEERIQVVNNIEELEQKIKDLDNQTEESVREMEVECALLEGEQESEMTLMEREQELLDQLKKKIHRVEKPRNSEKPQDSGEQTQSMEHLEFQKLEREINQGEEKDDQSREILREIAECQRVAVTRKKVKRKTLFDI</sequence>
<dbReference type="AlphaFoldDB" id="A0A4Z2GCJ5"/>
<comment type="caution">
    <text evidence="3">The sequence shown here is derived from an EMBL/GenBank/DDBJ whole genome shotgun (WGS) entry which is preliminary data.</text>
</comment>